<organism evidence="5 6">
    <name type="scientific">Phyllosticta citribraziliensis</name>
    <dbReference type="NCBI Taxonomy" id="989973"/>
    <lineage>
        <taxon>Eukaryota</taxon>
        <taxon>Fungi</taxon>
        <taxon>Dikarya</taxon>
        <taxon>Ascomycota</taxon>
        <taxon>Pezizomycotina</taxon>
        <taxon>Dothideomycetes</taxon>
        <taxon>Dothideomycetes incertae sedis</taxon>
        <taxon>Botryosphaeriales</taxon>
        <taxon>Phyllostictaceae</taxon>
        <taxon>Phyllosticta</taxon>
    </lineage>
</organism>
<dbReference type="EMBL" id="JBBPEH010000004">
    <property type="protein sequence ID" value="KAK7539698.1"/>
    <property type="molecule type" value="Genomic_DNA"/>
</dbReference>
<dbReference type="Pfam" id="PF10558">
    <property type="entry name" value="MTP18"/>
    <property type="match status" value="1"/>
</dbReference>
<dbReference type="InterPro" id="IPR019560">
    <property type="entry name" value="Mitochondrial_18_kDa_protein"/>
</dbReference>
<dbReference type="PANTHER" id="PTHR11001:SF2">
    <property type="entry name" value="MITOCHONDRIAL FISSION PROCESS PROTEIN 1"/>
    <property type="match status" value="1"/>
</dbReference>
<feature type="compositionally biased region" description="Basic and acidic residues" evidence="4">
    <location>
        <begin position="16"/>
        <end position="36"/>
    </location>
</feature>
<sequence length="316" mass="33706">MSKGKDENNRNYTGDDVPHERQEPRPDFSKPPEKRALPAYLQERLDNEEKLWETLYEGKSPESTDSSVRYAAYASRVRTILTSAHRYVAYTSDIGESFRPVAHPHLIRAAYGVSWAYLAGDVAHEGYKAYLRNQRVLNPQSAAAAASSSPGGASASTVAASTTSSDKHAPAAPASTKLGPGVTGPSTGADGAVARVPALDDYRTVMAQRAIFQGLASMGLPAFTIHSVVKYSGRAMKGVKNVKLRTWGPIGLGLAVVPFLPYIFDEPVEHAVEWAFHQGFAAVGGPGAVASSPPTGRSQLLQSEAQAGAAKEKKEL</sequence>
<protein>
    <recommendedName>
        <fullName evidence="2">Mitochondrial fission process protein 1</fullName>
    </recommendedName>
    <alternativeName>
        <fullName evidence="3">Mitochondrial 18 kDa protein</fullName>
    </alternativeName>
</protein>
<feature type="compositionally biased region" description="Low complexity" evidence="4">
    <location>
        <begin position="142"/>
        <end position="164"/>
    </location>
</feature>
<proteinExistence type="inferred from homology"/>
<dbReference type="Proteomes" id="UP001360953">
    <property type="component" value="Unassembled WGS sequence"/>
</dbReference>
<gene>
    <name evidence="5" type="ORF">J3D65DRAFT_619504</name>
</gene>
<evidence type="ECO:0000256" key="2">
    <source>
        <dbReference type="ARBA" id="ARBA00017835"/>
    </source>
</evidence>
<feature type="region of interest" description="Disordered" evidence="4">
    <location>
        <begin position="142"/>
        <end position="189"/>
    </location>
</feature>
<comment type="similarity">
    <text evidence="1">Belongs to the MTFP1 family.</text>
</comment>
<comment type="caution">
    <text evidence="5">The sequence shown here is derived from an EMBL/GenBank/DDBJ whole genome shotgun (WGS) entry which is preliminary data.</text>
</comment>
<name>A0ABR1LWZ3_9PEZI</name>
<dbReference type="GeneID" id="92032664"/>
<evidence type="ECO:0000313" key="6">
    <source>
        <dbReference type="Proteomes" id="UP001360953"/>
    </source>
</evidence>
<reference evidence="5 6" key="1">
    <citation type="submission" date="2024-04" db="EMBL/GenBank/DDBJ databases">
        <title>Phyllosticta paracitricarpa is synonymous to the EU quarantine fungus P. citricarpa based on phylogenomic analyses.</title>
        <authorList>
            <consortium name="Lawrence Berkeley National Laboratory"/>
            <person name="Van ingen-buijs V.A."/>
            <person name="Van westerhoven A.C."/>
            <person name="Haridas S."/>
            <person name="Skiadas P."/>
            <person name="Martin F."/>
            <person name="Groenewald J.Z."/>
            <person name="Crous P.W."/>
            <person name="Seidl M.F."/>
        </authorList>
    </citation>
    <scope>NUCLEOTIDE SEQUENCE [LARGE SCALE GENOMIC DNA]</scope>
    <source>
        <strain evidence="5 6">CPC 17464</strain>
    </source>
</reference>
<dbReference type="RefSeq" id="XP_066656969.1">
    <property type="nucleotide sequence ID" value="XM_066799758.1"/>
</dbReference>
<evidence type="ECO:0000256" key="3">
    <source>
        <dbReference type="ARBA" id="ARBA00029631"/>
    </source>
</evidence>
<evidence type="ECO:0000256" key="1">
    <source>
        <dbReference type="ARBA" id="ARBA00009224"/>
    </source>
</evidence>
<dbReference type="PANTHER" id="PTHR11001">
    <property type="entry name" value="MITOCHONDRIAL FISSION PROCESS PROTEIN 1"/>
    <property type="match status" value="1"/>
</dbReference>
<accession>A0ABR1LWZ3</accession>
<keyword evidence="6" id="KW-1185">Reference proteome</keyword>
<feature type="region of interest" description="Disordered" evidence="4">
    <location>
        <begin position="287"/>
        <end position="316"/>
    </location>
</feature>
<feature type="region of interest" description="Disordered" evidence="4">
    <location>
        <begin position="1"/>
        <end position="38"/>
    </location>
</feature>
<evidence type="ECO:0000313" key="5">
    <source>
        <dbReference type="EMBL" id="KAK7539698.1"/>
    </source>
</evidence>
<evidence type="ECO:0000256" key="4">
    <source>
        <dbReference type="SAM" id="MobiDB-lite"/>
    </source>
</evidence>